<dbReference type="SUPFAM" id="SSF74650">
    <property type="entry name" value="Galactose mutarotase-like"/>
    <property type="match status" value="1"/>
</dbReference>
<evidence type="ECO:0000256" key="2">
    <source>
        <dbReference type="ARBA" id="ARBA00004613"/>
    </source>
</evidence>
<dbReference type="EC" id="4.2.2.23" evidence="11"/>
<evidence type="ECO:0000259" key="13">
    <source>
        <dbReference type="Pfam" id="PF09284"/>
    </source>
</evidence>
<evidence type="ECO:0000256" key="4">
    <source>
        <dbReference type="ARBA" id="ARBA00022525"/>
    </source>
</evidence>
<sequence length="530" mass="57028">MLSVFSTLLLCAALCFVGVAEAAFGFTSSGNNFVIDAGSENSLVFSVSKSSCDINSIRYRGIELQDPSQGTHIVSGSSRYIKVTCVAGSLTQYLIVRQGDSTIFLGTYITAEPSIGELRFIARLKSSVLPYESPFGVVSTTAGSSSTVEGSDVFIVNGQTRSKFYSSQRFIDEDGHCVWGDTVDTIRACILVPQVGFESGSGGPFFRDINSNNAGAATNLYNYMNSGHVQTEPFRMGFHGPYALQFSRSGTPSAKEADMSWFSELGLQGFVPNADRGRVSGSVSGIGGSFQKVVHWYNSAAQYWTYASSTGAFTSPLMKPGTYSMVLYQTEYKVATTTVTVTRGATTTKNIAAGTESYRSLWKIGEYDGQPFEFRNGDKILRMHPSDSRMSSWGRSTFTIGSSSVRDFPLALFKDVNQPQTIRFSLTAVPGAATLRIATTLSHAGARPQVNVNGWSAPVPGAPTKIDSRGVTRGAYRGYGEIYDVKIPSGTLTSGSNTVEIYVASGSSGTAFLSPNFVSWNCLIEDLVRH</sequence>
<dbReference type="Gene3D" id="2.60.120.260">
    <property type="entry name" value="Galactose-binding domain-like"/>
    <property type="match status" value="1"/>
</dbReference>
<evidence type="ECO:0000256" key="5">
    <source>
        <dbReference type="ARBA" id="ARBA00022729"/>
    </source>
</evidence>
<dbReference type="FunFam" id="2.60.120.260:FF:000102">
    <property type="entry name" value="Rhamnogalacturonate lyase A"/>
    <property type="match status" value="1"/>
</dbReference>
<feature type="signal peptide" evidence="11">
    <location>
        <begin position="1"/>
        <end position="22"/>
    </location>
</feature>
<dbReference type="CDD" id="cd10320">
    <property type="entry name" value="RGL4_N"/>
    <property type="match status" value="1"/>
</dbReference>
<dbReference type="PANTHER" id="PTHR36574">
    <property type="entry name" value="RHAMNOGALACTURONATE LYASE-RELATED"/>
    <property type="match status" value="1"/>
</dbReference>
<dbReference type="InterPro" id="IPR029411">
    <property type="entry name" value="RG-lyase_III"/>
</dbReference>
<dbReference type="InterPro" id="IPR014718">
    <property type="entry name" value="GH-type_carb-bd"/>
</dbReference>
<comment type="subcellular location">
    <subcellularLocation>
        <location evidence="2 11">Secreted</location>
    </subcellularLocation>
</comment>
<feature type="domain" description="Rhamnogalacturonan lyase" evidence="14">
    <location>
        <begin position="361"/>
        <end position="518"/>
    </location>
</feature>
<dbReference type="Gene3D" id="2.70.98.10">
    <property type="match status" value="1"/>
</dbReference>
<dbReference type="PIRSF" id="PIRSF011794">
    <property type="entry name" value="Rhamnogalacturonase_B"/>
    <property type="match status" value="1"/>
</dbReference>
<dbReference type="Gene3D" id="2.60.40.1120">
    <property type="entry name" value="Carboxypeptidase-like, regulatory domain"/>
    <property type="match status" value="1"/>
</dbReference>
<evidence type="ECO:0000256" key="9">
    <source>
        <dbReference type="ARBA" id="ARBA00023316"/>
    </source>
</evidence>
<dbReference type="GO" id="GO:0071555">
    <property type="term" value="P:cell wall organization"/>
    <property type="evidence" value="ECO:0007669"/>
    <property type="project" value="UniProtKB-UniRule"/>
</dbReference>
<evidence type="ECO:0000313" key="17">
    <source>
        <dbReference type="Proteomes" id="UP001175261"/>
    </source>
</evidence>
<keyword evidence="5 11" id="KW-0732">Signal</keyword>
<feature type="disulfide bond" evidence="12">
    <location>
        <begin position="52"/>
        <end position="85"/>
    </location>
</feature>
<feature type="domain" description="Rhamnogalacturonan lyase" evidence="15">
    <location>
        <begin position="276"/>
        <end position="348"/>
    </location>
</feature>
<feature type="disulfide bond" evidence="12">
    <location>
        <begin position="177"/>
        <end position="189"/>
    </location>
</feature>
<reference evidence="16" key="1">
    <citation type="submission" date="2022-10" db="EMBL/GenBank/DDBJ databases">
        <title>Determination and structural analysis of whole genome sequence of Sarocladium strictum F4-1.</title>
        <authorList>
            <person name="Hu L."/>
            <person name="Jiang Y."/>
        </authorList>
    </citation>
    <scope>NUCLEOTIDE SEQUENCE</scope>
    <source>
        <strain evidence="16">F4-1</strain>
    </source>
</reference>
<keyword evidence="8 11" id="KW-0119">Carbohydrate metabolism</keyword>
<dbReference type="GO" id="GO:0030246">
    <property type="term" value="F:carbohydrate binding"/>
    <property type="evidence" value="ECO:0007669"/>
    <property type="project" value="UniProtKB-UniRule"/>
</dbReference>
<dbReference type="SUPFAM" id="SSF49785">
    <property type="entry name" value="Galactose-binding domain-like"/>
    <property type="match status" value="1"/>
</dbReference>
<evidence type="ECO:0000256" key="10">
    <source>
        <dbReference type="ARBA" id="ARBA00023326"/>
    </source>
</evidence>
<evidence type="ECO:0000256" key="1">
    <source>
        <dbReference type="ARBA" id="ARBA00001324"/>
    </source>
</evidence>
<feature type="chain" id="PRO_5041501414" description="Rhamnogalacturonate lyase" evidence="11">
    <location>
        <begin position="23"/>
        <end position="530"/>
    </location>
</feature>
<organism evidence="16 17">
    <name type="scientific">Sarocladium strictum</name>
    <name type="common">Black bundle disease fungus</name>
    <name type="synonym">Acremonium strictum</name>
    <dbReference type="NCBI Taxonomy" id="5046"/>
    <lineage>
        <taxon>Eukaryota</taxon>
        <taxon>Fungi</taxon>
        <taxon>Dikarya</taxon>
        <taxon>Ascomycota</taxon>
        <taxon>Pezizomycotina</taxon>
        <taxon>Sordariomycetes</taxon>
        <taxon>Hypocreomycetidae</taxon>
        <taxon>Hypocreales</taxon>
        <taxon>Sarocladiaceae</taxon>
        <taxon>Sarocladium</taxon>
    </lineage>
</organism>
<accession>A0AA39GIG5</accession>
<evidence type="ECO:0000256" key="12">
    <source>
        <dbReference type="PIRSR" id="PIRSR011794-1"/>
    </source>
</evidence>
<dbReference type="Pfam" id="PF09284">
    <property type="entry name" value="RhgB_N"/>
    <property type="match status" value="1"/>
</dbReference>
<keyword evidence="7 11" id="KW-0456">Lyase</keyword>
<comment type="similarity">
    <text evidence="3 11">Belongs to the polysaccharide lyase 4 family.</text>
</comment>
<keyword evidence="4 11" id="KW-0964">Secreted</keyword>
<keyword evidence="9 11" id="KW-0961">Cell wall biogenesis/degradation</keyword>
<dbReference type="InterPro" id="IPR008979">
    <property type="entry name" value="Galactose-bd-like_sf"/>
</dbReference>
<protein>
    <recommendedName>
        <fullName evidence="11">Rhamnogalacturonate lyase</fullName>
        <ecNumber evidence="11">4.2.2.23</ecNumber>
    </recommendedName>
</protein>
<evidence type="ECO:0000256" key="8">
    <source>
        <dbReference type="ARBA" id="ARBA00023277"/>
    </source>
</evidence>
<dbReference type="Pfam" id="PF14686">
    <property type="entry name" value="fn3_3"/>
    <property type="match status" value="1"/>
</dbReference>
<dbReference type="SUPFAM" id="SSF49452">
    <property type="entry name" value="Starch-binding domain-like"/>
    <property type="match status" value="1"/>
</dbReference>
<evidence type="ECO:0000256" key="6">
    <source>
        <dbReference type="ARBA" id="ARBA00023157"/>
    </source>
</evidence>
<keyword evidence="17" id="KW-1185">Reference proteome</keyword>
<keyword evidence="6 12" id="KW-1015">Disulfide bond</keyword>
<dbReference type="CDD" id="cd10317">
    <property type="entry name" value="RGL4_C"/>
    <property type="match status" value="1"/>
</dbReference>
<dbReference type="EMBL" id="JAPDFR010000003">
    <property type="protein sequence ID" value="KAK0387524.1"/>
    <property type="molecule type" value="Genomic_DNA"/>
</dbReference>
<dbReference type="InterPro" id="IPR029413">
    <property type="entry name" value="RG-lyase_II"/>
</dbReference>
<comment type="caution">
    <text evidence="16">The sequence shown here is derived from an EMBL/GenBank/DDBJ whole genome shotgun (WGS) entry which is preliminary data.</text>
</comment>
<dbReference type="InterPro" id="IPR015364">
    <property type="entry name" value="RhgB_N"/>
</dbReference>
<evidence type="ECO:0000313" key="16">
    <source>
        <dbReference type="EMBL" id="KAK0387524.1"/>
    </source>
</evidence>
<evidence type="ECO:0000256" key="3">
    <source>
        <dbReference type="ARBA" id="ARBA00010418"/>
    </source>
</evidence>
<dbReference type="InterPro" id="IPR011013">
    <property type="entry name" value="Gal_mutarotase_sf_dom"/>
</dbReference>
<evidence type="ECO:0000256" key="7">
    <source>
        <dbReference type="ARBA" id="ARBA00023239"/>
    </source>
</evidence>
<comment type="catalytic activity">
    <reaction evidence="1 11">
        <text>Endotype eliminative cleavage of L-alpha-rhamnopyranosyl-(1-&gt;4)-alpha-D-galactopyranosyluronic acid bonds of rhamnogalacturonan I domains in ramified hairy regions of pectin leaving L-rhamnopyranose at the reducing end and 4-deoxy-4,5-unsaturated D-galactopyranosyluronic acid at the non-reducing end.</text>
        <dbReference type="EC" id="4.2.2.23"/>
    </reaction>
</comment>
<dbReference type="InterPro" id="IPR013784">
    <property type="entry name" value="Carb-bd-like_fold"/>
</dbReference>
<dbReference type="PANTHER" id="PTHR36574:SF1">
    <property type="entry name" value="RHAMNOGALACTURONATE LYASE-RELATED"/>
    <property type="match status" value="1"/>
</dbReference>
<keyword evidence="10 11" id="KW-0624">Polysaccharide degradation</keyword>
<dbReference type="Proteomes" id="UP001175261">
    <property type="component" value="Unassembled WGS sequence"/>
</dbReference>
<dbReference type="GO" id="GO:0102210">
    <property type="term" value="F:rhamnogalacturonan endolyase activity"/>
    <property type="evidence" value="ECO:0007669"/>
    <property type="project" value="UniProtKB-UniRule"/>
</dbReference>
<gene>
    <name evidence="16" type="ORF">NLU13_3770</name>
</gene>
<evidence type="ECO:0000259" key="14">
    <source>
        <dbReference type="Pfam" id="PF14683"/>
    </source>
</evidence>
<dbReference type="GO" id="GO:0045490">
    <property type="term" value="P:pectin catabolic process"/>
    <property type="evidence" value="ECO:0007669"/>
    <property type="project" value="TreeGrafter"/>
</dbReference>
<dbReference type="InterPro" id="IPR016590">
    <property type="entry name" value="Rhamnogalacturonase_B"/>
</dbReference>
<dbReference type="Pfam" id="PF14683">
    <property type="entry name" value="CBM-like"/>
    <property type="match status" value="1"/>
</dbReference>
<evidence type="ECO:0000256" key="11">
    <source>
        <dbReference type="PIRNR" id="PIRNR011794"/>
    </source>
</evidence>
<dbReference type="GO" id="GO:0005576">
    <property type="term" value="C:extracellular region"/>
    <property type="evidence" value="ECO:0007669"/>
    <property type="project" value="UniProtKB-SubCell"/>
</dbReference>
<evidence type="ECO:0000259" key="15">
    <source>
        <dbReference type="Pfam" id="PF14686"/>
    </source>
</evidence>
<dbReference type="AlphaFoldDB" id="A0AA39GIG5"/>
<feature type="domain" description="Rhamnogalacturonase B N-terminal" evidence="13">
    <location>
        <begin position="24"/>
        <end position="269"/>
    </location>
</feature>
<name>A0AA39GIG5_SARSR</name>
<proteinExistence type="inferred from homology"/>